<dbReference type="Gene3D" id="3.20.20.150">
    <property type="entry name" value="Divalent-metal-dependent TIM barrel enzymes"/>
    <property type="match status" value="1"/>
</dbReference>
<keyword evidence="6" id="KW-1185">Reference proteome</keyword>
<dbReference type="NCBIfam" id="TIGR03234">
    <property type="entry name" value="OH-pyruv-isom"/>
    <property type="match status" value="1"/>
</dbReference>
<dbReference type="InterPro" id="IPR017643">
    <property type="entry name" value="Hydroxypyruvate_isomerase"/>
</dbReference>
<name>A0A011NX98_9PROT</name>
<evidence type="ECO:0000313" key="5">
    <source>
        <dbReference type="EMBL" id="EXI69260.1"/>
    </source>
</evidence>
<dbReference type="FunFam" id="3.20.20.150:FF:000007">
    <property type="entry name" value="Hydroxypyruvate isomerase"/>
    <property type="match status" value="1"/>
</dbReference>
<keyword evidence="1 2" id="KW-0413">Isomerase</keyword>
<comment type="caution">
    <text evidence="5">The sequence shown here is derived from an EMBL/GenBank/DDBJ whole genome shotgun (WGS) entry which is preliminary data.</text>
</comment>
<dbReference type="InterPro" id="IPR050417">
    <property type="entry name" value="Sugar_Epim/Isomerase"/>
</dbReference>
<evidence type="ECO:0000256" key="2">
    <source>
        <dbReference type="PIRNR" id="PIRNR006241"/>
    </source>
</evidence>
<gene>
    <name evidence="5" type="primary">hyi</name>
    <name evidence="5" type="ORF">AW08_00468</name>
</gene>
<organism evidence="5 6">
    <name type="scientific">Candidatus Accumulibacter adjunctus</name>
    <dbReference type="NCBI Taxonomy" id="1454001"/>
    <lineage>
        <taxon>Bacteria</taxon>
        <taxon>Pseudomonadati</taxon>
        <taxon>Pseudomonadota</taxon>
        <taxon>Betaproteobacteria</taxon>
        <taxon>Candidatus Accumulibacter</taxon>
    </lineage>
</organism>
<dbReference type="EMBL" id="JFAX01000002">
    <property type="protein sequence ID" value="EXI69260.1"/>
    <property type="molecule type" value="Genomic_DNA"/>
</dbReference>
<comment type="similarity">
    <text evidence="2">Belongs to the hyi family.</text>
</comment>
<feature type="domain" description="Xylose isomerase-like TIM barrel" evidence="4">
    <location>
        <begin position="25"/>
        <end position="262"/>
    </location>
</feature>
<feature type="active site" description="Proton donor/acceptor" evidence="3">
    <location>
        <position position="245"/>
    </location>
</feature>
<proteinExistence type="inferred from homology"/>
<evidence type="ECO:0000256" key="3">
    <source>
        <dbReference type="PIRSR" id="PIRSR006241-50"/>
    </source>
</evidence>
<dbReference type="InterPro" id="IPR053398">
    <property type="entry name" value="HPT_OtnI_isomerases"/>
</dbReference>
<evidence type="ECO:0000313" key="6">
    <source>
        <dbReference type="Proteomes" id="UP000020218"/>
    </source>
</evidence>
<dbReference type="Proteomes" id="UP000020218">
    <property type="component" value="Unassembled WGS sequence"/>
</dbReference>
<dbReference type="InterPro" id="IPR036237">
    <property type="entry name" value="Xyl_isomerase-like_sf"/>
</dbReference>
<dbReference type="PANTHER" id="PTHR43489">
    <property type="entry name" value="ISOMERASE"/>
    <property type="match status" value="1"/>
</dbReference>
<dbReference type="GO" id="GO:0046487">
    <property type="term" value="P:glyoxylate metabolic process"/>
    <property type="evidence" value="ECO:0007669"/>
    <property type="project" value="TreeGrafter"/>
</dbReference>
<dbReference type="Pfam" id="PF01261">
    <property type="entry name" value="AP_endonuc_2"/>
    <property type="match status" value="1"/>
</dbReference>
<dbReference type="SUPFAM" id="SSF51658">
    <property type="entry name" value="Xylose isomerase-like"/>
    <property type="match status" value="1"/>
</dbReference>
<feature type="active site" description="Proton donor/acceptor" evidence="3">
    <location>
        <position position="147"/>
    </location>
</feature>
<protein>
    <submittedName>
        <fullName evidence="5">Hydroxypyruvate isomerase</fullName>
        <ecNumber evidence="5">5.3.1.22</ecNumber>
    </submittedName>
</protein>
<dbReference type="PATRIC" id="fig|1454001.3.peg.431"/>
<accession>A0A011NX98</accession>
<sequence>MTGPALNLCANLSFLFTEYEFGERFERAARAGFRGVEYLFPYACDGNELRKLLRANGLVQVLHNLPAGNWSAGERGIACLPGREADFRESVAQGIDFARTLDCRQLNCLAGIAPEGIPDEELRATLTRNLRYAAEQLAKHGIRLLIEPINSRVDMPGFWLDTPAKGLALIAELAIPNLWLQYDIYHAQVMAGDLARTIEAHIDRIAHFQLADNPGRNEPGSGEINYPFLFDLLRRLGYGGWLGCEYRPRRGDTESGLGWAREWLAPRATAERSPSVPSRPRPP</sequence>
<dbReference type="STRING" id="1454001.AW08_00468"/>
<dbReference type="GO" id="GO:0008903">
    <property type="term" value="F:hydroxypyruvate isomerase activity"/>
    <property type="evidence" value="ECO:0007669"/>
    <property type="project" value="UniProtKB-EC"/>
</dbReference>
<reference evidence="5" key="1">
    <citation type="submission" date="2014-02" db="EMBL/GenBank/DDBJ databases">
        <title>Expanding our view of genomic diversity in Candidatus Accumulibacter clades.</title>
        <authorList>
            <person name="Skennerton C.T."/>
            <person name="Barr J.J."/>
            <person name="Slater F.R."/>
            <person name="Bond P.L."/>
            <person name="Tyson G.W."/>
        </authorList>
    </citation>
    <scope>NUCLEOTIDE SEQUENCE [LARGE SCALE GENOMIC DNA]</scope>
</reference>
<dbReference type="InterPro" id="IPR026040">
    <property type="entry name" value="HyI-like"/>
</dbReference>
<dbReference type="NCBIfam" id="NF043033">
    <property type="entry name" value="OxoTetrIsom"/>
    <property type="match status" value="1"/>
</dbReference>
<dbReference type="AlphaFoldDB" id="A0A011NX98"/>
<dbReference type="PANTHER" id="PTHR43489:SF13">
    <property type="entry name" value="HYDROXYPYRUVATE ISOMERASE"/>
    <property type="match status" value="1"/>
</dbReference>
<dbReference type="EC" id="5.3.1.22" evidence="5"/>
<dbReference type="PIRSF" id="PIRSF006241">
    <property type="entry name" value="HyI"/>
    <property type="match status" value="1"/>
</dbReference>
<evidence type="ECO:0000259" key="4">
    <source>
        <dbReference type="Pfam" id="PF01261"/>
    </source>
</evidence>
<evidence type="ECO:0000256" key="1">
    <source>
        <dbReference type="ARBA" id="ARBA00023235"/>
    </source>
</evidence>
<dbReference type="InterPro" id="IPR013022">
    <property type="entry name" value="Xyl_isomerase-like_TIM-brl"/>
</dbReference>